<name>A0A225V4J2_9STRA</name>
<dbReference type="Proteomes" id="UP000198211">
    <property type="component" value="Unassembled WGS sequence"/>
</dbReference>
<evidence type="ECO:0000313" key="2">
    <source>
        <dbReference type="Proteomes" id="UP000198211"/>
    </source>
</evidence>
<dbReference type="OrthoDB" id="109811at2759"/>
<dbReference type="AlphaFoldDB" id="A0A225V4J2"/>
<protein>
    <submittedName>
        <fullName evidence="1">Uncharacterized protein</fullName>
    </submittedName>
</protein>
<dbReference type="Gene3D" id="3.40.395.10">
    <property type="entry name" value="Adenoviral Proteinase, Chain A"/>
    <property type="match status" value="1"/>
</dbReference>
<accession>A0A225V4J2</accession>
<evidence type="ECO:0000313" key="1">
    <source>
        <dbReference type="EMBL" id="OWY99847.1"/>
    </source>
</evidence>
<keyword evidence="2" id="KW-1185">Reference proteome</keyword>
<organism evidence="1 2">
    <name type="scientific">Phytophthora megakarya</name>
    <dbReference type="NCBI Taxonomy" id="4795"/>
    <lineage>
        <taxon>Eukaryota</taxon>
        <taxon>Sar</taxon>
        <taxon>Stramenopiles</taxon>
        <taxon>Oomycota</taxon>
        <taxon>Peronosporomycetes</taxon>
        <taxon>Peronosporales</taxon>
        <taxon>Peronosporaceae</taxon>
        <taxon>Phytophthora</taxon>
    </lineage>
</organism>
<dbReference type="EMBL" id="NBNE01008112">
    <property type="protein sequence ID" value="OWY99847.1"/>
    <property type="molecule type" value="Genomic_DNA"/>
</dbReference>
<comment type="caution">
    <text evidence="1">The sequence shown here is derived from an EMBL/GenBank/DDBJ whole genome shotgun (WGS) entry which is preliminary data.</text>
</comment>
<reference evidence="2" key="1">
    <citation type="submission" date="2017-03" db="EMBL/GenBank/DDBJ databases">
        <title>Phytopthora megakarya and P. palmivora, two closely related causual agents of cacao black pod achieved similar genome size and gene model numbers by different mechanisms.</title>
        <authorList>
            <person name="Ali S."/>
            <person name="Shao J."/>
            <person name="Larry D.J."/>
            <person name="Kronmiller B."/>
            <person name="Shen D."/>
            <person name="Strem M.D."/>
            <person name="Melnick R.L."/>
            <person name="Guiltinan M.J."/>
            <person name="Tyler B.M."/>
            <person name="Meinhardt L.W."/>
            <person name="Bailey B.A."/>
        </authorList>
    </citation>
    <scope>NUCLEOTIDE SEQUENCE [LARGE SCALE GENOMIC DNA]</scope>
    <source>
        <strain evidence="2">zdho120</strain>
    </source>
</reference>
<gene>
    <name evidence="1" type="ORF">PHMEG_00029078</name>
</gene>
<sequence>MFKSYKQQYHLKFLVRGSQLTEHYNSTRSSDARMKLVKVPVCMYEHLVDEWCHPGMNTVWEGVPKDLNDKNSNEREGLRSWLQRWHKESMLECNFDISKAEWVKWPHQPDAASCGVLIVTHTYNCLAENTEGQICKVSKSDVTVMILRMLWAIMRH</sequence>
<proteinExistence type="predicted"/>